<evidence type="ECO:0000259" key="1">
    <source>
        <dbReference type="Pfam" id="PF08445"/>
    </source>
</evidence>
<dbReference type="SUPFAM" id="SSF55729">
    <property type="entry name" value="Acyl-CoA N-acyltransferases (Nat)"/>
    <property type="match status" value="1"/>
</dbReference>
<organism evidence="2">
    <name type="scientific">Clytia hemisphaerica</name>
    <dbReference type="NCBI Taxonomy" id="252671"/>
    <lineage>
        <taxon>Eukaryota</taxon>
        <taxon>Metazoa</taxon>
        <taxon>Cnidaria</taxon>
        <taxon>Hydrozoa</taxon>
        <taxon>Hydroidolina</taxon>
        <taxon>Leptothecata</taxon>
        <taxon>Obeliida</taxon>
        <taxon>Clytiidae</taxon>
        <taxon>Clytia</taxon>
    </lineage>
</organism>
<protein>
    <submittedName>
        <fullName evidence="2">Conserved uncharacterized protein</fullName>
    </submittedName>
</protein>
<name>A0A069DN85_9CNID</name>
<feature type="domain" description="GCN5-related N-acetyltransferase Rv2170-like" evidence="1">
    <location>
        <begin position="16"/>
        <end position="60"/>
    </location>
</feature>
<dbReference type="InterPro" id="IPR013653">
    <property type="entry name" value="GCN5-like_dom"/>
</dbReference>
<accession>A0A069DN85</accession>
<dbReference type="CDD" id="cd04301">
    <property type="entry name" value="NAT_SF"/>
    <property type="match status" value="1"/>
</dbReference>
<dbReference type="InterPro" id="IPR016181">
    <property type="entry name" value="Acyl_CoA_acyltransferase"/>
</dbReference>
<sequence length="102" mass="11536">MRSVFELSIQLELNRGAFDKNTGELCGWVLVDDVGSCNALMVLPNHQNKDLGKNLIYECMAICKQHGTPFHGFAPAPRESYVGLTSVQFHTYTSLYFHRVEE</sequence>
<dbReference type="AlphaFoldDB" id="A0A069DN85"/>
<proteinExistence type="evidence at transcript level"/>
<dbReference type="EMBL" id="GBGP01000182">
    <property type="protein sequence ID" value="JAC85007.1"/>
    <property type="molecule type" value="mRNA"/>
</dbReference>
<evidence type="ECO:0000313" key="2">
    <source>
        <dbReference type="EMBL" id="JAC85007.1"/>
    </source>
</evidence>
<dbReference type="Pfam" id="PF08445">
    <property type="entry name" value="FR47"/>
    <property type="match status" value="1"/>
</dbReference>
<dbReference type="GO" id="GO:0016747">
    <property type="term" value="F:acyltransferase activity, transferring groups other than amino-acyl groups"/>
    <property type="evidence" value="ECO:0007669"/>
    <property type="project" value="InterPro"/>
</dbReference>
<dbReference type="Gene3D" id="3.40.630.30">
    <property type="match status" value="1"/>
</dbReference>
<reference evidence="2" key="1">
    <citation type="journal article" date="2014" name="PLoS Genet.">
        <title>Differential Responses to Wnt and PCP Disruption Predict Expression and Developmental Function of Conserved and Novel Genes in a Cnidarian.</title>
        <authorList>
            <person name="Lapebie P."/>
            <person name="Ruggiero A."/>
            <person name="Barreau C."/>
            <person name="Chevalier S."/>
            <person name="Chang P."/>
            <person name="Dru P."/>
            <person name="Houliston E."/>
            <person name="Momose T."/>
        </authorList>
    </citation>
    <scope>NUCLEOTIDE SEQUENCE</scope>
</reference>